<feature type="transmembrane region" description="Helical" evidence="7">
    <location>
        <begin position="89"/>
        <end position="108"/>
    </location>
</feature>
<feature type="transmembrane region" description="Helical" evidence="7">
    <location>
        <begin position="115"/>
        <end position="132"/>
    </location>
</feature>
<feature type="transmembrane region" description="Helical" evidence="7">
    <location>
        <begin position="144"/>
        <end position="168"/>
    </location>
</feature>
<dbReference type="InterPro" id="IPR006726">
    <property type="entry name" value="PHBA_efflux_AaeB/fusaric-R"/>
</dbReference>
<evidence type="ECO:0000256" key="6">
    <source>
        <dbReference type="ARBA" id="ARBA00023136"/>
    </source>
</evidence>
<comment type="subcellular location">
    <subcellularLocation>
        <location evidence="1">Cell membrane</location>
        <topology evidence="1">Multi-pass membrane protein</topology>
    </subcellularLocation>
</comment>
<feature type="transmembrane region" description="Helical" evidence="7">
    <location>
        <begin position="507"/>
        <end position="526"/>
    </location>
</feature>
<reference evidence="8 9" key="1">
    <citation type="submission" date="2023-05" db="EMBL/GenBank/DDBJ databases">
        <title>The complete genome of Acinetobacter sp. nov KCTC 92772.</title>
        <authorList>
            <person name="Zhou G."/>
        </authorList>
    </citation>
    <scope>NUCLEOTIDE SEQUENCE [LARGE SCALE GENOMIC DNA]</scope>
    <source>
        <strain evidence="8 9">KCTC 92772</strain>
    </source>
</reference>
<protein>
    <submittedName>
        <fullName evidence="8">FUSC family protein</fullName>
    </submittedName>
</protein>
<keyword evidence="2" id="KW-0813">Transport</keyword>
<accession>A0ABY8S0D2</accession>
<evidence type="ECO:0000256" key="7">
    <source>
        <dbReference type="SAM" id="Phobius"/>
    </source>
</evidence>
<evidence type="ECO:0000313" key="8">
    <source>
        <dbReference type="EMBL" id="WHP04279.1"/>
    </source>
</evidence>
<evidence type="ECO:0000256" key="4">
    <source>
        <dbReference type="ARBA" id="ARBA00022692"/>
    </source>
</evidence>
<dbReference type="PANTHER" id="PTHR30509:SF9">
    <property type="entry name" value="MULTIDRUG RESISTANCE PROTEIN MDTO"/>
    <property type="match status" value="1"/>
</dbReference>
<feature type="transmembrane region" description="Helical" evidence="7">
    <location>
        <begin position="425"/>
        <end position="445"/>
    </location>
</feature>
<name>A0ABY8S0D2_9GAMM</name>
<feature type="transmembrane region" description="Helical" evidence="7">
    <location>
        <begin position="63"/>
        <end position="83"/>
    </location>
</feature>
<evidence type="ECO:0000256" key="2">
    <source>
        <dbReference type="ARBA" id="ARBA00022448"/>
    </source>
</evidence>
<evidence type="ECO:0000256" key="1">
    <source>
        <dbReference type="ARBA" id="ARBA00004651"/>
    </source>
</evidence>
<evidence type="ECO:0000313" key="9">
    <source>
        <dbReference type="Proteomes" id="UP001229836"/>
    </source>
</evidence>
<dbReference type="PANTHER" id="PTHR30509">
    <property type="entry name" value="P-HYDROXYBENZOIC ACID EFFLUX PUMP SUBUNIT-RELATED"/>
    <property type="match status" value="1"/>
</dbReference>
<evidence type="ECO:0000256" key="3">
    <source>
        <dbReference type="ARBA" id="ARBA00022475"/>
    </source>
</evidence>
<feature type="transmembrane region" description="Helical" evidence="7">
    <location>
        <begin position="398"/>
        <end position="416"/>
    </location>
</feature>
<keyword evidence="4 7" id="KW-0812">Transmembrane</keyword>
<gene>
    <name evidence="8" type="ORF">QLH32_09260</name>
</gene>
<keyword evidence="3" id="KW-1003">Cell membrane</keyword>
<proteinExistence type="predicted"/>
<feature type="transmembrane region" description="Helical" evidence="7">
    <location>
        <begin position="477"/>
        <end position="495"/>
    </location>
</feature>
<dbReference type="Proteomes" id="UP001229836">
    <property type="component" value="Chromosome"/>
</dbReference>
<evidence type="ECO:0000256" key="5">
    <source>
        <dbReference type="ARBA" id="ARBA00022989"/>
    </source>
</evidence>
<keyword evidence="6 7" id="KW-0472">Membrane</keyword>
<dbReference type="EMBL" id="CP125669">
    <property type="protein sequence ID" value="WHP04279.1"/>
    <property type="molecule type" value="Genomic_DNA"/>
</dbReference>
<organism evidence="8 9">
    <name type="scientific">Acinetobacter corruptisaponis</name>
    <dbReference type="NCBI Taxonomy" id="3045147"/>
    <lineage>
        <taxon>Bacteria</taxon>
        <taxon>Pseudomonadati</taxon>
        <taxon>Pseudomonadota</taxon>
        <taxon>Gammaproteobacteria</taxon>
        <taxon>Moraxellales</taxon>
        <taxon>Moraxellaceae</taxon>
        <taxon>Acinetobacter</taxon>
    </lineage>
</organism>
<feature type="transmembrane region" description="Helical" evidence="7">
    <location>
        <begin position="451"/>
        <end position="470"/>
    </location>
</feature>
<keyword evidence="5 7" id="KW-1133">Transmembrane helix</keyword>
<feature type="transmembrane region" description="Helical" evidence="7">
    <location>
        <begin position="372"/>
        <end position="392"/>
    </location>
</feature>
<feature type="transmembrane region" description="Helical" evidence="7">
    <location>
        <begin position="38"/>
        <end position="56"/>
    </location>
</feature>
<feature type="transmembrane region" description="Helical" evidence="7">
    <location>
        <begin position="12"/>
        <end position="32"/>
    </location>
</feature>
<dbReference type="RefSeq" id="WP_283266017.1">
    <property type="nucleotide sequence ID" value="NZ_CP125669.1"/>
</dbReference>
<dbReference type="Pfam" id="PF04632">
    <property type="entry name" value="FUSC"/>
    <property type="match status" value="1"/>
</dbReference>
<keyword evidence="9" id="KW-1185">Reference proteome</keyword>
<sequence>MLFKQLLAFRPSRLDLIFACKTFVAGMLALFVSFELDLINPMWSIGTVMIIANPYSGMVSSKCVYRLIGTLAGAMIALLLTPHFINTPWLFTVVLSLWVGFALYISLLDRTPRSYVFMLAGYSTAMIVYNAITYMDTYNIFDIALARVLEISVGVISTAVVSATFFPVHVGAMIKQRVNKTLNDLESTFEKLVMIQESPDSYTQVLSVITRDASDIHALAVHLAYEKGELKGMTKPLQEMLHQVSLVVANLVALSQRVKQLEQMQLTSLSPHLNVIRQDALAFLKQERTLTAMDLQGLPNRFEQDFAELILMATPEQQIVLAALKMDVRHFITNILAVKLLWQQIQQGNKEIPAEITAMTTKYPSLHRDHGIAIRGGISAVLITFIVTAAWILSGWKAGFMMAQMGAITACILTALDNPVPVLRIFIWGSIVSAGLVFVYAFGIFPHITAFWQLALVLFPVFLVAVTMMANQMLMPIGMVLGINTMMGLNLHNKYTIDAVSYLDSSFAMILGVLVSLIVIDLVRAVSPDTSATRILALHYQAMRQAINLSYGSDFKIHLRSMLDRVGVLNTKMVQNPEIKTSIQNALIESSSIIDLVRLQEISQKLPQFDDLQYAVKLLQQQLAEYFQSQEAQLSLNHFPIQIVQQIEVLQGIAEQIEDRQLRQRLLISLNNICKSIGHISTEQKYSEMYGLGVSHG</sequence>